<comment type="caution">
    <text evidence="1">The sequence shown here is derived from an EMBL/GenBank/DDBJ whole genome shotgun (WGS) entry which is preliminary data.</text>
</comment>
<name>A0ACB5TMF0_CANBO</name>
<sequence length="605" mass="70032">MVSIKKGSTPSAIDDQSNHPADKLSSFIDKESILQLQRTPPRLLIEDPVYETRLSEIRNSIDYCYLIQWLYLFRSLFKLTNEGFDAENFEEEILGIASPIFLNKFKIGLIQLLTNHKIIVNSEIDFEFNEMIKNVLSSNELFLTENENGELITDEYKLETFNYNTLPLVEQLQILSLLVKKCNVKNDNIRKLVDKYNKPHEDTRLNPVFEKILNKAKTITKEQYFVLEDCRLYYKKTEFGEFKIPKNRTEFNKKIKDTATYFNDYEPTISEFKILTCGIYEFDSYLNELKKKAGKKLTSDEYKLLTELKPFIEKILNHDLKKRKQASQRKREIQMQSLLANRKRSSRLEEKEKRRLEEEKERLELEEQYKLEAASIRAAKRMKLKDDMYGSSESSTRASSIGARGDRARARSRQYEEVEEEKPVVSNEGNNEGEEEEEANWMFDCLCGLKHQNYDDGTKLISCEVCDRWQHYNCQPDDIKEQLEKNENESSDNKFVFKCSYCRDSISTDVKQENGQLEISEPIVIEETETVTTIDGEKDAQHSAETDIKTEPTVPETHSEVVAPEAVAPEAVAPEVVAPETSTTQPETTTNAETSEHESVSAVAV</sequence>
<evidence type="ECO:0000313" key="1">
    <source>
        <dbReference type="EMBL" id="GME91109.1"/>
    </source>
</evidence>
<proteinExistence type="predicted"/>
<dbReference type="Proteomes" id="UP001165101">
    <property type="component" value="Unassembled WGS sequence"/>
</dbReference>
<protein>
    <submittedName>
        <fullName evidence="1">Unnamed protein product</fullName>
    </submittedName>
</protein>
<evidence type="ECO:0000313" key="2">
    <source>
        <dbReference type="Proteomes" id="UP001165101"/>
    </source>
</evidence>
<gene>
    <name evidence="1" type="ORF">Cboi01_000216000</name>
</gene>
<reference evidence="1" key="1">
    <citation type="submission" date="2023-04" db="EMBL/GenBank/DDBJ databases">
        <title>Candida boidinii NBRC 1967.</title>
        <authorList>
            <person name="Ichikawa N."/>
            <person name="Sato H."/>
            <person name="Tonouchi N."/>
        </authorList>
    </citation>
    <scope>NUCLEOTIDE SEQUENCE</scope>
    <source>
        <strain evidence="1">NBRC 1967</strain>
    </source>
</reference>
<organism evidence="1 2">
    <name type="scientific">Candida boidinii</name>
    <name type="common">Yeast</name>
    <dbReference type="NCBI Taxonomy" id="5477"/>
    <lineage>
        <taxon>Eukaryota</taxon>
        <taxon>Fungi</taxon>
        <taxon>Dikarya</taxon>
        <taxon>Ascomycota</taxon>
        <taxon>Saccharomycotina</taxon>
        <taxon>Pichiomycetes</taxon>
        <taxon>Pichiales</taxon>
        <taxon>Pichiaceae</taxon>
        <taxon>Ogataea</taxon>
        <taxon>Ogataea/Candida clade</taxon>
    </lineage>
</organism>
<accession>A0ACB5TMF0</accession>
<dbReference type="EMBL" id="BSXV01000917">
    <property type="protein sequence ID" value="GME91109.1"/>
    <property type="molecule type" value="Genomic_DNA"/>
</dbReference>
<keyword evidence="2" id="KW-1185">Reference proteome</keyword>